<name>A0ACC3MEI8_9PEZI</name>
<keyword evidence="2" id="KW-1185">Reference proteome</keyword>
<accession>A0ACC3MEI8</accession>
<dbReference type="EMBL" id="JAUTXU010000321">
    <property type="protein sequence ID" value="KAK3686418.1"/>
    <property type="molecule type" value="Genomic_DNA"/>
</dbReference>
<dbReference type="Proteomes" id="UP001281147">
    <property type="component" value="Unassembled WGS sequence"/>
</dbReference>
<evidence type="ECO:0000313" key="2">
    <source>
        <dbReference type="Proteomes" id="UP001281147"/>
    </source>
</evidence>
<proteinExistence type="predicted"/>
<organism evidence="1 2">
    <name type="scientific">Vermiconidia calcicola</name>
    <dbReference type="NCBI Taxonomy" id="1690605"/>
    <lineage>
        <taxon>Eukaryota</taxon>
        <taxon>Fungi</taxon>
        <taxon>Dikarya</taxon>
        <taxon>Ascomycota</taxon>
        <taxon>Pezizomycotina</taxon>
        <taxon>Dothideomycetes</taxon>
        <taxon>Dothideomycetidae</taxon>
        <taxon>Mycosphaerellales</taxon>
        <taxon>Extremaceae</taxon>
        <taxon>Vermiconidia</taxon>
    </lineage>
</organism>
<comment type="caution">
    <text evidence="1">The sequence shown here is derived from an EMBL/GenBank/DDBJ whole genome shotgun (WGS) entry which is preliminary data.</text>
</comment>
<reference evidence="1" key="1">
    <citation type="submission" date="2023-07" db="EMBL/GenBank/DDBJ databases">
        <title>Black Yeasts Isolated from many extreme environments.</title>
        <authorList>
            <person name="Coleine C."/>
            <person name="Stajich J.E."/>
            <person name="Selbmann L."/>
        </authorList>
    </citation>
    <scope>NUCLEOTIDE SEQUENCE</scope>
    <source>
        <strain evidence="1">CCFEE 5714</strain>
    </source>
</reference>
<gene>
    <name evidence="1" type="ORF">LTR37_019849</name>
</gene>
<sequence length="67" mass="8297">MHSLRKFYIDTYHDQFFTSPPSWFMMYMWMEALYHIPLSVWAVGALLRNSTYNEYLYRGLHELERIQ</sequence>
<evidence type="ECO:0000313" key="1">
    <source>
        <dbReference type="EMBL" id="KAK3686418.1"/>
    </source>
</evidence>
<protein>
    <submittedName>
        <fullName evidence="1">Uncharacterized protein</fullName>
    </submittedName>
</protein>